<evidence type="ECO:0000256" key="2">
    <source>
        <dbReference type="ARBA" id="ARBA00007937"/>
    </source>
</evidence>
<dbReference type="PANTHER" id="PTHR12563">
    <property type="entry name" value="GLYCEROL-3-PHOSPHATE ACYLTRANSFERASE"/>
    <property type="match status" value="1"/>
</dbReference>
<feature type="domain" description="Phospholipid/glycerol acyltransferase" evidence="6">
    <location>
        <begin position="174"/>
        <end position="302"/>
    </location>
</feature>
<keyword evidence="5 7" id="KW-0012">Acyltransferase</keyword>
<dbReference type="SUPFAM" id="SSF69593">
    <property type="entry name" value="Glycerol-3-phosphate (1)-acyltransferase"/>
    <property type="match status" value="1"/>
</dbReference>
<dbReference type="InterPro" id="IPR041728">
    <property type="entry name" value="GPAT/DHAPAT_LPLAT"/>
</dbReference>
<dbReference type="Proteomes" id="UP001209540">
    <property type="component" value="Unassembled WGS sequence"/>
</dbReference>
<dbReference type="CDD" id="cd07993">
    <property type="entry name" value="LPLAT_DHAPAT-like"/>
    <property type="match status" value="1"/>
</dbReference>
<dbReference type="AlphaFoldDB" id="A0AAD5K291"/>
<dbReference type="SMART" id="SM00563">
    <property type="entry name" value="PlsC"/>
    <property type="match status" value="1"/>
</dbReference>
<dbReference type="GO" id="GO:0006072">
    <property type="term" value="P:glycerol-3-phosphate metabolic process"/>
    <property type="evidence" value="ECO:0007669"/>
    <property type="project" value="TreeGrafter"/>
</dbReference>
<proteinExistence type="inferred from homology"/>
<dbReference type="GO" id="GO:0019432">
    <property type="term" value="P:triglyceride biosynthetic process"/>
    <property type="evidence" value="ECO:0007669"/>
    <property type="project" value="TreeGrafter"/>
</dbReference>
<accession>A0AAD5K291</accession>
<dbReference type="InterPro" id="IPR002123">
    <property type="entry name" value="Plipid/glycerol_acylTrfase"/>
</dbReference>
<evidence type="ECO:0000256" key="1">
    <source>
        <dbReference type="ARBA" id="ARBA00004184"/>
    </source>
</evidence>
<reference evidence="7" key="1">
    <citation type="journal article" date="2022" name="IScience">
        <title>Evolution of zygomycete secretomes and the origins of terrestrial fungal ecologies.</title>
        <authorList>
            <person name="Chang Y."/>
            <person name="Wang Y."/>
            <person name="Mondo S."/>
            <person name="Ahrendt S."/>
            <person name="Andreopoulos W."/>
            <person name="Barry K."/>
            <person name="Beard J."/>
            <person name="Benny G.L."/>
            <person name="Blankenship S."/>
            <person name="Bonito G."/>
            <person name="Cuomo C."/>
            <person name="Desiro A."/>
            <person name="Gervers K.A."/>
            <person name="Hundley H."/>
            <person name="Kuo A."/>
            <person name="LaButti K."/>
            <person name="Lang B.F."/>
            <person name="Lipzen A."/>
            <person name="O'Donnell K."/>
            <person name="Pangilinan J."/>
            <person name="Reynolds N."/>
            <person name="Sandor L."/>
            <person name="Smith M.E."/>
            <person name="Tsang A."/>
            <person name="Grigoriev I.V."/>
            <person name="Stajich J.E."/>
            <person name="Spatafora J.W."/>
        </authorList>
    </citation>
    <scope>NUCLEOTIDE SEQUENCE</scope>
    <source>
        <strain evidence="7">RSA 2281</strain>
    </source>
</reference>
<dbReference type="GO" id="GO:0006631">
    <property type="term" value="P:fatty acid metabolic process"/>
    <property type="evidence" value="ECO:0007669"/>
    <property type="project" value="TreeGrafter"/>
</dbReference>
<protein>
    <submittedName>
        <fullName evidence="7">Acyltransferase</fullName>
    </submittedName>
</protein>
<keyword evidence="4" id="KW-0472">Membrane</keyword>
<evidence type="ECO:0000313" key="7">
    <source>
        <dbReference type="EMBL" id="KAI9265280.1"/>
    </source>
</evidence>
<keyword evidence="8" id="KW-1185">Reference proteome</keyword>
<comment type="caution">
    <text evidence="7">The sequence shown here is derived from an EMBL/GenBank/DDBJ whole genome shotgun (WGS) entry which is preliminary data.</text>
</comment>
<dbReference type="PIRSF" id="PIRSF000437">
    <property type="entry name" value="GPAT_DHAPAT"/>
    <property type="match status" value="1"/>
</dbReference>
<dbReference type="GO" id="GO:0031966">
    <property type="term" value="C:mitochondrial membrane"/>
    <property type="evidence" value="ECO:0007669"/>
    <property type="project" value="TreeGrafter"/>
</dbReference>
<name>A0AAD5K291_9FUNG</name>
<sequence length="751" mass="87169">MKTDEQKYQNIMDHVGSLRLRENPSGFFQNIGKHYSGTDWRGYETFIGTKLFYSGHAEEMKNNILNSQSVRNIIEEMAEQKTIQYETEQDSNKKKKLNREKFKQTCIQKLNTMASKIVTHSVTTMESKRKLRWMALMTEIILARLYDQGIYINKNQWVELRRIALIAEKNKQPLLLLPSHKSHIDYMVINYLMVRLGFQIPHTIAVENNNQSALFGSLLKSVGALYIRQEWGDDVLYKTIMEEYFSLILSNGLNLQCFIEGTQSRLGKLLTPKLGVLKMILESFGKGRFSDCYVVPIAISYEKTLELESYTDELLGNPQKQESLSGLLGVAPVLLQKMGRVDARIGKPYSLKQWVEREMKSRGHVDLVNDNENKTMMVKSFAYQILSDINAITPILPTSLVGTVILTLRGRGTGRNELVRRIDWLTEMIRAKNREVVKFPNMTTDDLIDRVLSMHKHLFGQRQEQGIIEPTYYGTDRFELSYYRNQVIHLFIEEAIICASLYTIIKKGGGQLDQRMRFYELLKEVTFLSSLLKMDMIYKPGTIEDNTRRTVQWLVDHNVLYFDQENDWIGLSEVERKSGRENYDFLCFLIWPFIESYWLTCVSLFALTPSPLLPQNQSIFIDSRVFMARTQALGKTLYFQGELSYLEAVNKETITNAFHRFEQEGVLLRNQYSQLKDSWSEVGLNIDYIPERYNGVLVPRGRLWELAELIGKFRREGKNRRDNVAVSSHVLQMANDLAERNDSSTLRNSKL</sequence>
<comment type="similarity">
    <text evidence="2">Belongs to the GPAT/DAPAT family.</text>
</comment>
<dbReference type="InterPro" id="IPR022284">
    <property type="entry name" value="GPAT/DHAPAT"/>
</dbReference>
<evidence type="ECO:0000313" key="8">
    <source>
        <dbReference type="Proteomes" id="UP001209540"/>
    </source>
</evidence>
<comment type="subcellular location">
    <subcellularLocation>
        <location evidence="1">Endomembrane system</location>
        <topology evidence="1">Peripheral membrane protein</topology>
    </subcellularLocation>
</comment>
<dbReference type="PANTHER" id="PTHR12563:SF17">
    <property type="entry name" value="DIHYDROXYACETONE PHOSPHATE ACYLTRANSFERASE"/>
    <property type="match status" value="1"/>
</dbReference>
<dbReference type="Pfam" id="PF01553">
    <property type="entry name" value="Acyltransferase"/>
    <property type="match status" value="1"/>
</dbReference>
<dbReference type="GO" id="GO:0012505">
    <property type="term" value="C:endomembrane system"/>
    <property type="evidence" value="ECO:0007669"/>
    <property type="project" value="UniProtKB-SubCell"/>
</dbReference>
<dbReference type="InterPro" id="IPR045520">
    <property type="entry name" value="GPAT/DHAPAT_C"/>
</dbReference>
<dbReference type="GO" id="GO:0004366">
    <property type="term" value="F:glycerol-3-phosphate O-acyltransferase activity"/>
    <property type="evidence" value="ECO:0007669"/>
    <property type="project" value="TreeGrafter"/>
</dbReference>
<evidence type="ECO:0000259" key="6">
    <source>
        <dbReference type="SMART" id="SM00563"/>
    </source>
</evidence>
<keyword evidence="3" id="KW-0808">Transferase</keyword>
<evidence type="ECO:0000256" key="5">
    <source>
        <dbReference type="ARBA" id="ARBA00023315"/>
    </source>
</evidence>
<dbReference type="EMBL" id="JAIXMP010000011">
    <property type="protein sequence ID" value="KAI9265280.1"/>
    <property type="molecule type" value="Genomic_DNA"/>
</dbReference>
<reference evidence="7" key="2">
    <citation type="submission" date="2023-02" db="EMBL/GenBank/DDBJ databases">
        <authorList>
            <consortium name="DOE Joint Genome Institute"/>
            <person name="Mondo S.J."/>
            <person name="Chang Y."/>
            <person name="Wang Y."/>
            <person name="Ahrendt S."/>
            <person name="Andreopoulos W."/>
            <person name="Barry K."/>
            <person name="Beard J."/>
            <person name="Benny G.L."/>
            <person name="Blankenship S."/>
            <person name="Bonito G."/>
            <person name="Cuomo C."/>
            <person name="Desiro A."/>
            <person name="Gervers K.A."/>
            <person name="Hundley H."/>
            <person name="Kuo A."/>
            <person name="LaButti K."/>
            <person name="Lang B.F."/>
            <person name="Lipzen A."/>
            <person name="O'Donnell K."/>
            <person name="Pangilinan J."/>
            <person name="Reynolds N."/>
            <person name="Sandor L."/>
            <person name="Smith M.W."/>
            <person name="Tsang A."/>
            <person name="Grigoriev I.V."/>
            <person name="Stajich J.E."/>
            <person name="Spatafora J.W."/>
        </authorList>
    </citation>
    <scope>NUCLEOTIDE SEQUENCE</scope>
    <source>
        <strain evidence="7">RSA 2281</strain>
    </source>
</reference>
<dbReference type="Pfam" id="PF19277">
    <property type="entry name" value="GPAT_C"/>
    <property type="match status" value="1"/>
</dbReference>
<gene>
    <name evidence="7" type="ORF">BDA99DRAFT_559341</name>
</gene>
<evidence type="ECO:0000256" key="3">
    <source>
        <dbReference type="ARBA" id="ARBA00022679"/>
    </source>
</evidence>
<organism evidence="7 8">
    <name type="scientific">Phascolomyces articulosus</name>
    <dbReference type="NCBI Taxonomy" id="60185"/>
    <lineage>
        <taxon>Eukaryota</taxon>
        <taxon>Fungi</taxon>
        <taxon>Fungi incertae sedis</taxon>
        <taxon>Mucoromycota</taxon>
        <taxon>Mucoromycotina</taxon>
        <taxon>Mucoromycetes</taxon>
        <taxon>Mucorales</taxon>
        <taxon>Lichtheimiaceae</taxon>
        <taxon>Phascolomyces</taxon>
    </lineage>
</organism>
<evidence type="ECO:0000256" key="4">
    <source>
        <dbReference type="ARBA" id="ARBA00023136"/>
    </source>
</evidence>
<dbReference type="GO" id="GO:0008654">
    <property type="term" value="P:phospholipid biosynthetic process"/>
    <property type="evidence" value="ECO:0007669"/>
    <property type="project" value="TreeGrafter"/>
</dbReference>